<dbReference type="Pfam" id="PF01083">
    <property type="entry name" value="Cutinase"/>
    <property type="match status" value="1"/>
</dbReference>
<organism evidence="15">
    <name type="scientific">Eremomyces bilateralis CBS 781.70</name>
    <dbReference type="NCBI Taxonomy" id="1392243"/>
    <lineage>
        <taxon>Eukaryota</taxon>
        <taxon>Fungi</taxon>
        <taxon>Dikarya</taxon>
        <taxon>Ascomycota</taxon>
        <taxon>Pezizomycotina</taxon>
        <taxon>Dothideomycetes</taxon>
        <taxon>Dothideomycetes incertae sedis</taxon>
        <taxon>Eremomycetales</taxon>
        <taxon>Eremomycetaceae</taxon>
        <taxon>Eremomyces</taxon>
    </lineage>
</organism>
<dbReference type="GO" id="GO:0050525">
    <property type="term" value="F:cutinase activity"/>
    <property type="evidence" value="ECO:0007669"/>
    <property type="project" value="UniProtKB-UniRule"/>
</dbReference>
<accession>A0A6G1FZW5</accession>
<reference evidence="17" key="2">
    <citation type="submission" date="2020-04" db="EMBL/GenBank/DDBJ databases">
        <authorList>
            <consortium name="NCBI Genome Project"/>
        </authorList>
    </citation>
    <scope>NUCLEOTIDE SEQUENCE</scope>
    <source>
        <strain evidence="17">CBS 781.70</strain>
    </source>
</reference>
<evidence type="ECO:0000256" key="2">
    <source>
        <dbReference type="ARBA" id="ARBA00007534"/>
    </source>
</evidence>
<dbReference type="RefSeq" id="XP_033532903.1">
    <property type="nucleotide sequence ID" value="XM_033677125.1"/>
</dbReference>
<feature type="active site" evidence="12">
    <location>
        <position position="184"/>
    </location>
</feature>
<dbReference type="InterPro" id="IPR043579">
    <property type="entry name" value="CUTINASE_2"/>
</dbReference>
<dbReference type="Proteomes" id="UP000504638">
    <property type="component" value="Unplaced"/>
</dbReference>
<feature type="disulfide bond" evidence="13">
    <location>
        <begin position="180"/>
        <end position="187"/>
    </location>
</feature>
<evidence type="ECO:0000256" key="13">
    <source>
        <dbReference type="PIRSR" id="PIRSR611150-2"/>
    </source>
</evidence>
<evidence type="ECO:0000256" key="3">
    <source>
        <dbReference type="ARBA" id="ARBA00013095"/>
    </source>
</evidence>
<dbReference type="AlphaFoldDB" id="A0A6G1FZW5"/>
<proteinExistence type="inferred from homology"/>
<dbReference type="InterPro" id="IPR000675">
    <property type="entry name" value="Cutinase/axe"/>
</dbReference>
<evidence type="ECO:0000256" key="11">
    <source>
        <dbReference type="ARBA" id="ARBA00074522"/>
    </source>
</evidence>
<dbReference type="GO" id="GO:0005576">
    <property type="term" value="C:extracellular region"/>
    <property type="evidence" value="ECO:0007669"/>
    <property type="project" value="UniProtKB-SubCell"/>
</dbReference>
<evidence type="ECO:0000256" key="5">
    <source>
        <dbReference type="ARBA" id="ARBA00022525"/>
    </source>
</evidence>
<keyword evidence="16" id="KW-1185">Reference proteome</keyword>
<evidence type="ECO:0000256" key="14">
    <source>
        <dbReference type="RuleBase" id="RU361263"/>
    </source>
</evidence>
<feature type="signal peptide" evidence="14">
    <location>
        <begin position="1"/>
        <end position="16"/>
    </location>
</feature>
<evidence type="ECO:0000313" key="17">
    <source>
        <dbReference type="RefSeq" id="XP_033532903.1"/>
    </source>
</evidence>
<dbReference type="PROSITE" id="PS00931">
    <property type="entry name" value="CUTINASE_2"/>
    <property type="match status" value="1"/>
</dbReference>
<dbReference type="SUPFAM" id="SSF53474">
    <property type="entry name" value="alpha/beta-Hydrolases"/>
    <property type="match status" value="1"/>
</dbReference>
<dbReference type="EMBL" id="ML975162">
    <property type="protein sequence ID" value="KAF1811272.1"/>
    <property type="molecule type" value="Genomic_DNA"/>
</dbReference>
<evidence type="ECO:0000256" key="12">
    <source>
        <dbReference type="PIRSR" id="PIRSR611150-1"/>
    </source>
</evidence>
<dbReference type="EC" id="3.1.1.74" evidence="3 14"/>
<protein>
    <recommendedName>
        <fullName evidence="11 14">Cutinase</fullName>
        <ecNumber evidence="3 14">3.1.1.74</ecNumber>
    </recommendedName>
</protein>
<evidence type="ECO:0000313" key="16">
    <source>
        <dbReference type="Proteomes" id="UP000504638"/>
    </source>
</evidence>
<evidence type="ECO:0000256" key="9">
    <source>
        <dbReference type="ARBA" id="ARBA00034045"/>
    </source>
</evidence>
<evidence type="ECO:0000313" key="15">
    <source>
        <dbReference type="EMBL" id="KAF1811272.1"/>
    </source>
</evidence>
<dbReference type="GO" id="GO:0016052">
    <property type="term" value="P:carbohydrate catabolic process"/>
    <property type="evidence" value="ECO:0007669"/>
    <property type="project" value="TreeGrafter"/>
</dbReference>
<keyword evidence="4 14" id="KW-0719">Serine esterase</keyword>
<comment type="catalytic activity">
    <reaction evidence="9 14">
        <text>cutin + H2O = cutin monomers.</text>
        <dbReference type="EC" id="3.1.1.74"/>
    </reaction>
</comment>
<keyword evidence="8 13" id="KW-1015">Disulfide bond</keyword>
<dbReference type="PROSITE" id="PS00155">
    <property type="entry name" value="CUTINASE_1"/>
    <property type="match status" value="1"/>
</dbReference>
<dbReference type="Gene3D" id="3.40.50.1820">
    <property type="entry name" value="alpha/beta hydrolase"/>
    <property type="match status" value="1"/>
</dbReference>
<comment type="similarity">
    <text evidence="2 14">Belongs to the cutinase family.</text>
</comment>
<evidence type="ECO:0000256" key="1">
    <source>
        <dbReference type="ARBA" id="ARBA00004613"/>
    </source>
</evidence>
<dbReference type="OrthoDB" id="3225429at2759"/>
<sequence>MKSLLSIVALAATAAAAPTGDLETRQIGRCSMTCNELERGSCAEVIFIMARASTEPGNMGMSVGPAVCSDLKRAHNTICQGVGGAYTAGLADNFGRLNTSPAAIQEATKIFNQAVQKCPQSVIVAGGYSQGTAVMHNTISGLPPNIQEKIAGVVLFGDTRNEQDNGQIPNFPREKVKIFCNTGDLVCSGSLTITMSHFMYSGDVPDAVRFLSQQIGGGGGGSSGGSGLGGLLGGGSSGGFGGLFGGS</sequence>
<keyword evidence="7 14" id="KW-0378">Hydrolase</keyword>
<evidence type="ECO:0000256" key="7">
    <source>
        <dbReference type="ARBA" id="ARBA00022801"/>
    </source>
</evidence>
<feature type="disulfide bond" evidence="13">
    <location>
        <begin position="42"/>
        <end position="118"/>
    </location>
</feature>
<feature type="chain" id="PRO_5044517656" description="Cutinase" evidence="14">
    <location>
        <begin position="17"/>
        <end position="247"/>
    </location>
</feature>
<gene>
    <name evidence="15 17" type="ORF">P152DRAFT_419338</name>
</gene>
<comment type="subcellular location">
    <subcellularLocation>
        <location evidence="1 14">Secreted</location>
    </subcellularLocation>
</comment>
<dbReference type="InterPro" id="IPR029058">
    <property type="entry name" value="AB_hydrolase_fold"/>
</dbReference>
<dbReference type="PANTHER" id="PTHR48250:SF3">
    <property type="entry name" value="CUTINASE 1-RELATED"/>
    <property type="match status" value="1"/>
</dbReference>
<evidence type="ECO:0000256" key="6">
    <source>
        <dbReference type="ARBA" id="ARBA00022729"/>
    </source>
</evidence>
<keyword evidence="5 14" id="KW-0964">Secreted</keyword>
<evidence type="ECO:0000256" key="8">
    <source>
        <dbReference type="ARBA" id="ARBA00023157"/>
    </source>
</evidence>
<evidence type="ECO:0000256" key="4">
    <source>
        <dbReference type="ARBA" id="ARBA00022487"/>
    </source>
</evidence>
<name>A0A6G1FZW5_9PEZI</name>
<dbReference type="InterPro" id="IPR043580">
    <property type="entry name" value="CUTINASE_1"/>
</dbReference>
<dbReference type="FunFam" id="3.40.50.1820:FF:000235">
    <property type="entry name" value="Cutinase 1"/>
    <property type="match status" value="1"/>
</dbReference>
<dbReference type="GeneID" id="54417695"/>
<keyword evidence="6 14" id="KW-0732">Signal</keyword>
<feature type="active site" description="Nucleophile" evidence="12">
    <location>
        <position position="129"/>
    </location>
</feature>
<dbReference type="InterPro" id="IPR011150">
    <property type="entry name" value="Cutinase_monf"/>
</dbReference>
<dbReference type="SMART" id="SM01110">
    <property type="entry name" value="Cutinase"/>
    <property type="match status" value="1"/>
</dbReference>
<dbReference type="PANTHER" id="PTHR48250">
    <property type="entry name" value="CUTINASE 2-RELATED"/>
    <property type="match status" value="1"/>
</dbReference>
<feature type="active site" description="Proton donor/acceptor" evidence="12">
    <location>
        <position position="197"/>
    </location>
</feature>
<reference evidence="15 17" key="1">
    <citation type="submission" date="2020-01" db="EMBL/GenBank/DDBJ databases">
        <authorList>
            <consortium name="DOE Joint Genome Institute"/>
            <person name="Haridas S."/>
            <person name="Albert R."/>
            <person name="Binder M."/>
            <person name="Bloem J."/>
            <person name="Labutti K."/>
            <person name="Salamov A."/>
            <person name="Andreopoulos B."/>
            <person name="Baker S.E."/>
            <person name="Barry K."/>
            <person name="Bills G."/>
            <person name="Bluhm B.H."/>
            <person name="Cannon C."/>
            <person name="Castanera R."/>
            <person name="Culley D.E."/>
            <person name="Daum C."/>
            <person name="Ezra D."/>
            <person name="Gonzalez J.B."/>
            <person name="Henrissat B."/>
            <person name="Kuo A."/>
            <person name="Liang C."/>
            <person name="Lipzen A."/>
            <person name="Lutzoni F."/>
            <person name="Magnuson J."/>
            <person name="Mondo S."/>
            <person name="Nolan M."/>
            <person name="Ohm R."/>
            <person name="Pangilinan J."/>
            <person name="Park H.-J."/>
            <person name="Ramirez L."/>
            <person name="Alfaro M."/>
            <person name="Sun H."/>
            <person name="Tritt A."/>
            <person name="Yoshinaga Y."/>
            <person name="Zwiers L.-H."/>
            <person name="Turgeon B.G."/>
            <person name="Goodwin S.B."/>
            <person name="Spatafora J.W."/>
            <person name="Crous P.W."/>
            <person name="Grigoriev I.V."/>
        </authorList>
    </citation>
    <scope>NUCLEOTIDE SEQUENCE</scope>
    <source>
        <strain evidence="15 17">CBS 781.70</strain>
    </source>
</reference>
<evidence type="ECO:0000256" key="10">
    <source>
        <dbReference type="ARBA" id="ARBA00057514"/>
    </source>
</evidence>
<dbReference type="PRINTS" id="PR00129">
    <property type="entry name" value="CUTINASE"/>
</dbReference>
<reference evidence="17" key="3">
    <citation type="submission" date="2025-04" db="UniProtKB">
        <authorList>
            <consortium name="RefSeq"/>
        </authorList>
    </citation>
    <scope>IDENTIFICATION</scope>
    <source>
        <strain evidence="17">CBS 781.70</strain>
    </source>
</reference>
<comment type="function">
    <text evidence="10">Catalyzes the hydrolysis of complex carboxylic polyesters found in the cell wall of plants. Degrades cutin, a macromolecule that forms the structure of the plant cuticle. Allows pathogenic fungi to penetrate through the cuticular barrier into the host plant during the initial stage of fungal infection.</text>
</comment>